<dbReference type="InterPro" id="IPR011650">
    <property type="entry name" value="Peptidase_M20_dimer"/>
</dbReference>
<dbReference type="GO" id="GO:0046872">
    <property type="term" value="F:metal ion binding"/>
    <property type="evidence" value="ECO:0007669"/>
    <property type="project" value="UniProtKB-KW"/>
</dbReference>
<evidence type="ECO:0000256" key="1">
    <source>
        <dbReference type="ARBA" id="ARBA00006153"/>
    </source>
</evidence>
<gene>
    <name evidence="5" type="ORF">SAMN04488692_101194</name>
</gene>
<dbReference type="OrthoDB" id="9776731at2"/>
<dbReference type="SUPFAM" id="SSF55031">
    <property type="entry name" value="Bacterial exopeptidase dimerisation domain"/>
    <property type="match status" value="1"/>
</dbReference>
<dbReference type="Pfam" id="PF07687">
    <property type="entry name" value="M20_dimer"/>
    <property type="match status" value="1"/>
</dbReference>
<evidence type="ECO:0000313" key="5">
    <source>
        <dbReference type="EMBL" id="SDL11411.1"/>
    </source>
</evidence>
<organism evidence="5 6">
    <name type="scientific">Halarsenatibacter silvermanii</name>
    <dbReference type="NCBI Taxonomy" id="321763"/>
    <lineage>
        <taxon>Bacteria</taxon>
        <taxon>Bacillati</taxon>
        <taxon>Bacillota</taxon>
        <taxon>Clostridia</taxon>
        <taxon>Halanaerobiales</taxon>
        <taxon>Halarsenatibacteraceae</taxon>
        <taxon>Halarsenatibacter</taxon>
    </lineage>
</organism>
<feature type="binding site" evidence="3">
    <location>
        <position position="371"/>
    </location>
    <ligand>
        <name>Mn(2+)</name>
        <dbReference type="ChEBI" id="CHEBI:29035"/>
        <label>2</label>
    </ligand>
</feature>
<dbReference type="GO" id="GO:0016787">
    <property type="term" value="F:hydrolase activity"/>
    <property type="evidence" value="ECO:0007669"/>
    <property type="project" value="UniProtKB-KW"/>
</dbReference>
<dbReference type="Gene3D" id="3.40.630.10">
    <property type="entry name" value="Zn peptidases"/>
    <property type="match status" value="1"/>
</dbReference>
<keyword evidence="3" id="KW-0479">Metal-binding</keyword>
<comment type="cofactor">
    <cofactor evidence="3">
        <name>Mn(2+)</name>
        <dbReference type="ChEBI" id="CHEBI:29035"/>
    </cofactor>
    <text evidence="3">The Mn(2+) ion enhances activity.</text>
</comment>
<feature type="binding site" evidence="3">
    <location>
        <position position="167"/>
    </location>
    <ligand>
        <name>Mn(2+)</name>
        <dbReference type="ChEBI" id="CHEBI:29035"/>
        <label>2</label>
    </ligand>
</feature>
<sequence length="401" mass="44509">MLAFKEEAKKIEDRIIEWRRELHKIPEVGLDTPKTRKFIESELEKMEIDYETGYAQNGLVALIKKGEDYENYRTFAIRTDIDGLKVEEKTGLDFASRHEGKMHACGHDAHAAMALGAARIISQNIGEFDGNVKLIFQPGEEGAGGGEKMIEDGALKDPEVDAVIGLHTGGVIGCMENGQIGFKAGPMMACTDRIKMTVIGRGGHGAMPNTVVDPIAISASIIENIQTLISREISPVHPGVISICQINGGSAFNVVPDEVSMEGTARFIHEKERNKIARRMENLCTKLAESRGAEVDFEYERGYPPLVNPEEFTEFFRRECAAEILDEEEIVKLEEPVMGGEDMAYYLEKVPGIFIFLGGKGEIDGKFHGHHNSKFDIDEKVLWKGTALLVKTARRWLEKNG</sequence>
<dbReference type="SUPFAM" id="SSF53187">
    <property type="entry name" value="Zn-dependent exopeptidases"/>
    <property type="match status" value="1"/>
</dbReference>
<evidence type="ECO:0000259" key="4">
    <source>
        <dbReference type="Pfam" id="PF07687"/>
    </source>
</evidence>
<feature type="binding site" evidence="3">
    <location>
        <position position="107"/>
    </location>
    <ligand>
        <name>Mn(2+)</name>
        <dbReference type="ChEBI" id="CHEBI:29035"/>
        <label>2</label>
    </ligand>
</feature>
<dbReference type="CDD" id="cd03886">
    <property type="entry name" value="M20_Acy1"/>
    <property type="match status" value="1"/>
</dbReference>
<accession>A0A1G9HEH0</accession>
<dbReference type="FunFam" id="3.30.70.360:FF:000014">
    <property type="entry name" value="N-acyl-L-amino acid amidohydrolase"/>
    <property type="match status" value="1"/>
</dbReference>
<evidence type="ECO:0000256" key="2">
    <source>
        <dbReference type="ARBA" id="ARBA00022801"/>
    </source>
</evidence>
<dbReference type="AlphaFoldDB" id="A0A1G9HEH0"/>
<keyword evidence="6" id="KW-1185">Reference proteome</keyword>
<dbReference type="Proteomes" id="UP000199476">
    <property type="component" value="Unassembled WGS sequence"/>
</dbReference>
<dbReference type="RefSeq" id="WP_089757765.1">
    <property type="nucleotide sequence ID" value="NZ_FNGO01000001.1"/>
</dbReference>
<dbReference type="PANTHER" id="PTHR11014">
    <property type="entry name" value="PEPTIDASE M20 FAMILY MEMBER"/>
    <property type="match status" value="1"/>
</dbReference>
<keyword evidence="3" id="KW-0464">Manganese</keyword>
<dbReference type="InterPro" id="IPR036264">
    <property type="entry name" value="Bact_exopeptidase_dim_dom"/>
</dbReference>
<name>A0A1G9HEH0_9FIRM</name>
<dbReference type="NCBIfam" id="TIGR01891">
    <property type="entry name" value="amidohydrolases"/>
    <property type="match status" value="1"/>
</dbReference>
<dbReference type="InterPro" id="IPR002933">
    <property type="entry name" value="Peptidase_M20"/>
</dbReference>
<protein>
    <submittedName>
        <fullName evidence="5">Peptidase dimerisation domain-containing protein</fullName>
    </submittedName>
</protein>
<reference evidence="5 6" key="1">
    <citation type="submission" date="2016-10" db="EMBL/GenBank/DDBJ databases">
        <authorList>
            <person name="de Groot N.N."/>
        </authorList>
    </citation>
    <scope>NUCLEOTIDE SEQUENCE [LARGE SCALE GENOMIC DNA]</scope>
    <source>
        <strain evidence="5 6">SLAS-1</strain>
    </source>
</reference>
<comment type="similarity">
    <text evidence="1">Belongs to the peptidase M20 family.</text>
</comment>
<dbReference type="STRING" id="321763.SAMN04488692_101194"/>
<dbReference type="Gene3D" id="3.30.70.360">
    <property type="match status" value="1"/>
</dbReference>
<keyword evidence="2" id="KW-0378">Hydrolase</keyword>
<dbReference type="PIRSF" id="PIRSF005962">
    <property type="entry name" value="Pept_M20D_amidohydro"/>
    <property type="match status" value="1"/>
</dbReference>
<proteinExistence type="inferred from homology"/>
<feature type="binding site" evidence="3">
    <location>
        <position position="141"/>
    </location>
    <ligand>
        <name>Mn(2+)</name>
        <dbReference type="ChEBI" id="CHEBI:29035"/>
        <label>2</label>
    </ligand>
</feature>
<dbReference type="EMBL" id="FNGO01000001">
    <property type="protein sequence ID" value="SDL11411.1"/>
    <property type="molecule type" value="Genomic_DNA"/>
</dbReference>
<evidence type="ECO:0000313" key="6">
    <source>
        <dbReference type="Proteomes" id="UP000199476"/>
    </source>
</evidence>
<dbReference type="PANTHER" id="PTHR11014:SF63">
    <property type="entry name" value="METALLOPEPTIDASE, PUTATIVE (AFU_ORTHOLOGUE AFUA_6G09600)-RELATED"/>
    <property type="match status" value="1"/>
</dbReference>
<feature type="binding site" evidence="3">
    <location>
        <position position="105"/>
    </location>
    <ligand>
        <name>Mn(2+)</name>
        <dbReference type="ChEBI" id="CHEBI:29035"/>
        <label>2</label>
    </ligand>
</feature>
<evidence type="ECO:0000256" key="3">
    <source>
        <dbReference type="PIRSR" id="PIRSR005962-1"/>
    </source>
</evidence>
<dbReference type="InterPro" id="IPR017439">
    <property type="entry name" value="Amidohydrolase"/>
</dbReference>
<feature type="domain" description="Peptidase M20 dimerisation" evidence="4">
    <location>
        <begin position="194"/>
        <end position="289"/>
    </location>
</feature>
<dbReference type="Pfam" id="PF01546">
    <property type="entry name" value="Peptidase_M20"/>
    <property type="match status" value="1"/>
</dbReference>